<keyword evidence="5 9" id="KW-1133">Transmembrane helix</keyword>
<evidence type="ECO:0000313" key="10">
    <source>
        <dbReference type="EMBL" id="GKU91321.1"/>
    </source>
</evidence>
<comment type="similarity">
    <text evidence="7">Belongs to the MIP/aquaporin (TC 1.A.8) family. SIP (TC 1.A.8.10) subfamily.</text>
</comment>
<feature type="transmembrane region" description="Helical" evidence="9">
    <location>
        <begin position="162"/>
        <end position="180"/>
    </location>
</feature>
<feature type="transmembrane region" description="Helical" evidence="9">
    <location>
        <begin position="209"/>
        <end position="229"/>
    </location>
</feature>
<accession>A0AAV5HZ44</accession>
<dbReference type="GO" id="GO:0015250">
    <property type="term" value="F:water channel activity"/>
    <property type="evidence" value="ECO:0007669"/>
    <property type="project" value="InterPro"/>
</dbReference>
<dbReference type="InterPro" id="IPR000425">
    <property type="entry name" value="MIP"/>
</dbReference>
<dbReference type="InterPro" id="IPR044222">
    <property type="entry name" value="SIP1-1/2-like"/>
</dbReference>
<protein>
    <submittedName>
        <fullName evidence="10">Uncharacterized protein</fullName>
    </submittedName>
</protein>
<keyword evidence="2 8" id="KW-0813">Transport</keyword>
<dbReference type="EMBL" id="BPVZ01000005">
    <property type="protein sequence ID" value="GKU91321.1"/>
    <property type="molecule type" value="Genomic_DNA"/>
</dbReference>
<feature type="transmembrane region" description="Helical" evidence="9">
    <location>
        <begin position="16"/>
        <end position="37"/>
    </location>
</feature>
<dbReference type="AlphaFoldDB" id="A0AAV5HZ44"/>
<dbReference type="Gene3D" id="1.20.1080.10">
    <property type="entry name" value="Glycerol uptake facilitator protein"/>
    <property type="match status" value="1"/>
</dbReference>
<evidence type="ECO:0000256" key="2">
    <source>
        <dbReference type="ARBA" id="ARBA00022448"/>
    </source>
</evidence>
<evidence type="ECO:0000256" key="3">
    <source>
        <dbReference type="ARBA" id="ARBA00022692"/>
    </source>
</evidence>
<evidence type="ECO:0000256" key="7">
    <source>
        <dbReference type="ARBA" id="ARBA00024030"/>
    </source>
</evidence>
<dbReference type="PRINTS" id="PR00783">
    <property type="entry name" value="MINTRINSICP"/>
</dbReference>
<evidence type="ECO:0000256" key="1">
    <source>
        <dbReference type="ARBA" id="ARBA00004141"/>
    </source>
</evidence>
<dbReference type="Pfam" id="PF00230">
    <property type="entry name" value="MIP"/>
    <property type="match status" value="1"/>
</dbReference>
<dbReference type="InterPro" id="IPR023271">
    <property type="entry name" value="Aquaporin-like"/>
</dbReference>
<feature type="transmembrane region" description="Helical" evidence="9">
    <location>
        <begin position="136"/>
        <end position="155"/>
    </location>
</feature>
<keyword evidence="4" id="KW-0677">Repeat</keyword>
<evidence type="ECO:0000256" key="6">
    <source>
        <dbReference type="ARBA" id="ARBA00023136"/>
    </source>
</evidence>
<evidence type="ECO:0000313" key="11">
    <source>
        <dbReference type="Proteomes" id="UP001054252"/>
    </source>
</evidence>
<feature type="transmembrane region" description="Helical" evidence="9">
    <location>
        <begin position="49"/>
        <end position="71"/>
    </location>
</feature>
<sequence length="240" mass="25872">MGVIRSAIGDAVLTSMWVFSMPLLRIFTGIIATYLGVQAIPLADLFITINLVTLMVLGFSLVGTLFGGASFNPTSTVSFYAAGLRPDSSLLSMAVRFPAQAAGGVAGAKTISQVMPQKYKYALGGPSLKVDMHTGAIAEGMLTFVLCLALLVAMLKGPKNPLLKVWLVAVVTVGLVINGAKYTGPSMNPANAFGWAYVNNWYYTWELYYVYWICPLIAAVVAGWVYRLLFPKPVMKQKKA</sequence>
<organism evidence="10 11">
    <name type="scientific">Rubroshorea leprosula</name>
    <dbReference type="NCBI Taxonomy" id="152421"/>
    <lineage>
        <taxon>Eukaryota</taxon>
        <taxon>Viridiplantae</taxon>
        <taxon>Streptophyta</taxon>
        <taxon>Embryophyta</taxon>
        <taxon>Tracheophyta</taxon>
        <taxon>Spermatophyta</taxon>
        <taxon>Magnoliopsida</taxon>
        <taxon>eudicotyledons</taxon>
        <taxon>Gunneridae</taxon>
        <taxon>Pentapetalae</taxon>
        <taxon>rosids</taxon>
        <taxon>malvids</taxon>
        <taxon>Malvales</taxon>
        <taxon>Dipterocarpaceae</taxon>
        <taxon>Rubroshorea</taxon>
    </lineage>
</organism>
<proteinExistence type="inferred from homology"/>
<name>A0AAV5HZ44_9ROSI</name>
<evidence type="ECO:0000256" key="4">
    <source>
        <dbReference type="ARBA" id="ARBA00022737"/>
    </source>
</evidence>
<evidence type="ECO:0000256" key="9">
    <source>
        <dbReference type="SAM" id="Phobius"/>
    </source>
</evidence>
<dbReference type="SUPFAM" id="SSF81338">
    <property type="entry name" value="Aquaporin-like"/>
    <property type="match status" value="1"/>
</dbReference>
<gene>
    <name evidence="10" type="ORF">SLEP1_g5208</name>
</gene>
<comment type="subcellular location">
    <subcellularLocation>
        <location evidence="1">Membrane</location>
        <topology evidence="1">Multi-pass membrane protein</topology>
    </subcellularLocation>
</comment>
<keyword evidence="11" id="KW-1185">Reference proteome</keyword>
<comment type="caution">
    <text evidence="10">The sequence shown here is derived from an EMBL/GenBank/DDBJ whole genome shotgun (WGS) entry which is preliminary data.</text>
</comment>
<dbReference type="PANTHER" id="PTHR46739:SF2">
    <property type="entry name" value="MAJOR INTRINSIC PROTEIN (MIP) FAMILY TRANSPORTER"/>
    <property type="match status" value="1"/>
</dbReference>
<dbReference type="PANTHER" id="PTHR46739">
    <property type="entry name" value="AQUAPORIN SIP1-1"/>
    <property type="match status" value="1"/>
</dbReference>
<dbReference type="GO" id="GO:0016020">
    <property type="term" value="C:membrane"/>
    <property type="evidence" value="ECO:0007669"/>
    <property type="project" value="UniProtKB-SubCell"/>
</dbReference>
<reference evidence="10 11" key="1">
    <citation type="journal article" date="2021" name="Commun. Biol.">
        <title>The genome of Shorea leprosula (Dipterocarpaceae) highlights the ecological relevance of drought in aseasonal tropical rainforests.</title>
        <authorList>
            <person name="Ng K.K.S."/>
            <person name="Kobayashi M.J."/>
            <person name="Fawcett J.A."/>
            <person name="Hatakeyama M."/>
            <person name="Paape T."/>
            <person name="Ng C.H."/>
            <person name="Ang C.C."/>
            <person name="Tnah L.H."/>
            <person name="Lee C.T."/>
            <person name="Nishiyama T."/>
            <person name="Sese J."/>
            <person name="O'Brien M.J."/>
            <person name="Copetti D."/>
            <person name="Mohd Noor M.I."/>
            <person name="Ong R.C."/>
            <person name="Putra M."/>
            <person name="Sireger I.Z."/>
            <person name="Indrioko S."/>
            <person name="Kosugi Y."/>
            <person name="Izuno A."/>
            <person name="Isagi Y."/>
            <person name="Lee S.L."/>
            <person name="Shimizu K.K."/>
        </authorList>
    </citation>
    <scope>NUCLEOTIDE SEQUENCE [LARGE SCALE GENOMIC DNA]</scope>
    <source>
        <strain evidence="10">214</strain>
    </source>
</reference>
<keyword evidence="6 9" id="KW-0472">Membrane</keyword>
<evidence type="ECO:0000256" key="5">
    <source>
        <dbReference type="ARBA" id="ARBA00022989"/>
    </source>
</evidence>
<keyword evidence="3 8" id="KW-0812">Transmembrane</keyword>
<evidence type="ECO:0000256" key="8">
    <source>
        <dbReference type="RuleBase" id="RU000477"/>
    </source>
</evidence>
<dbReference type="Proteomes" id="UP001054252">
    <property type="component" value="Unassembled WGS sequence"/>
</dbReference>